<accession>K4IAS0</accession>
<dbReference type="Pfam" id="PF17973">
    <property type="entry name" value="bMG10"/>
    <property type="match status" value="1"/>
</dbReference>
<dbReference type="Proteomes" id="UP000008514">
    <property type="component" value="Chromosome"/>
</dbReference>
<dbReference type="HOGENOM" id="CLU_236658_0_0_10"/>
<dbReference type="SUPFAM" id="SSF48239">
    <property type="entry name" value="Terpenoid cyclases/Protein prenyltransferases"/>
    <property type="match status" value="1"/>
</dbReference>
<dbReference type="Pfam" id="PF00207">
    <property type="entry name" value="A2M"/>
    <property type="match status" value="1"/>
</dbReference>
<evidence type="ECO:0000313" key="4">
    <source>
        <dbReference type="Proteomes" id="UP000008514"/>
    </source>
</evidence>
<dbReference type="eggNOG" id="COG1629">
    <property type="taxonomic scope" value="Bacteria"/>
</dbReference>
<dbReference type="STRING" id="313595.P700755_000715"/>
<keyword evidence="1" id="KW-0812">Transmembrane</keyword>
<dbReference type="GO" id="GO:0004866">
    <property type="term" value="F:endopeptidase inhibitor activity"/>
    <property type="evidence" value="ECO:0007669"/>
    <property type="project" value="InterPro"/>
</dbReference>
<feature type="domain" description="Alpha-2-macroglobulin" evidence="2">
    <location>
        <begin position="1379"/>
        <end position="1468"/>
    </location>
</feature>
<dbReference type="InterPro" id="IPR001599">
    <property type="entry name" value="Macroglobln_a2"/>
</dbReference>
<comment type="similarity">
    <text evidence="1">Belongs to the TonB-dependent receptor family.</text>
</comment>
<dbReference type="SMART" id="SM01360">
    <property type="entry name" value="A2M"/>
    <property type="match status" value="1"/>
</dbReference>
<dbReference type="EMBL" id="CP003879">
    <property type="protein sequence ID" value="AFU67722.1"/>
    <property type="molecule type" value="Genomic_DNA"/>
</dbReference>
<dbReference type="Pfam" id="PF07715">
    <property type="entry name" value="Plug"/>
    <property type="match status" value="1"/>
</dbReference>
<dbReference type="SUPFAM" id="SSF49464">
    <property type="entry name" value="Carboxypeptidase regulatory domain-like"/>
    <property type="match status" value="1"/>
</dbReference>
<dbReference type="InterPro" id="IPR039426">
    <property type="entry name" value="TonB-dep_rcpt-like"/>
</dbReference>
<dbReference type="KEGG" id="ptq:P700755_000715"/>
<dbReference type="InterPro" id="IPR012910">
    <property type="entry name" value="Plug_dom"/>
</dbReference>
<dbReference type="NCBIfam" id="TIGR04057">
    <property type="entry name" value="SusC_RagA_signa"/>
    <property type="match status" value="1"/>
</dbReference>
<dbReference type="InterPro" id="IPR037066">
    <property type="entry name" value="Plug_dom_sf"/>
</dbReference>
<organism evidence="3 4">
    <name type="scientific">Psychroflexus torquis (strain ATCC 700755 / CIP 106069 / ACAM 623)</name>
    <dbReference type="NCBI Taxonomy" id="313595"/>
    <lineage>
        <taxon>Bacteria</taxon>
        <taxon>Pseudomonadati</taxon>
        <taxon>Bacteroidota</taxon>
        <taxon>Flavobacteriia</taxon>
        <taxon>Flavobacteriales</taxon>
        <taxon>Flavobacteriaceae</taxon>
        <taxon>Psychroflexus</taxon>
    </lineage>
</organism>
<dbReference type="eggNOG" id="COG2373">
    <property type="taxonomic scope" value="Bacteria"/>
</dbReference>
<dbReference type="Pfam" id="PF13715">
    <property type="entry name" value="CarbopepD_reg_2"/>
    <property type="match status" value="1"/>
</dbReference>
<dbReference type="InterPro" id="IPR008930">
    <property type="entry name" value="Terpenoid_cyclase/PrenylTrfase"/>
</dbReference>
<evidence type="ECO:0000256" key="1">
    <source>
        <dbReference type="PROSITE-ProRule" id="PRU01360"/>
    </source>
</evidence>
<dbReference type="InterPro" id="IPR051802">
    <property type="entry name" value="YfhM-like"/>
</dbReference>
<reference evidence="3" key="2">
    <citation type="submission" date="2012-09" db="EMBL/GenBank/DDBJ databases">
        <title>The complete sequence of Psychroflexus torquis an extreme psychrophile from sea-ice that is stimulated by light.</title>
        <authorList>
            <person name="Feng S."/>
            <person name="Powell S.M."/>
            <person name="Bowman J.P."/>
        </authorList>
    </citation>
    <scope>NUCLEOTIDE SEQUENCE [LARGE SCALE GENOMIC DNA]</scope>
    <source>
        <strain evidence="3">ATCC 700755</strain>
    </source>
</reference>
<keyword evidence="1" id="KW-0472">Membrane</keyword>
<dbReference type="OrthoDB" id="9767116at2"/>
<dbReference type="PANTHER" id="PTHR40094:SF1">
    <property type="entry name" value="UBIQUITIN DOMAIN-CONTAINING PROTEIN"/>
    <property type="match status" value="1"/>
</dbReference>
<dbReference type="PROSITE" id="PS52016">
    <property type="entry name" value="TONB_DEPENDENT_REC_3"/>
    <property type="match status" value="1"/>
</dbReference>
<dbReference type="InterPro" id="IPR023997">
    <property type="entry name" value="TonB-dep_OMP_SusC/RagA_CS"/>
</dbReference>
<dbReference type="Gene3D" id="2.60.40.1120">
    <property type="entry name" value="Carboxypeptidase-like, regulatory domain"/>
    <property type="match status" value="1"/>
</dbReference>
<gene>
    <name evidence="3" type="ordered locus">P700755_000715</name>
</gene>
<dbReference type="Gene3D" id="1.50.10.20">
    <property type="match status" value="1"/>
</dbReference>
<protein>
    <submittedName>
        <fullName evidence="3">Outer membrane protein with CnaB and TonB plug receptor domains</fullName>
    </submittedName>
</protein>
<dbReference type="InterPro" id="IPR008969">
    <property type="entry name" value="CarboxyPept-like_regulatory"/>
</dbReference>
<keyword evidence="4" id="KW-1185">Reference proteome</keyword>
<dbReference type="InterPro" id="IPR041246">
    <property type="entry name" value="Bact_MG10"/>
</dbReference>
<dbReference type="GO" id="GO:0009279">
    <property type="term" value="C:cell outer membrane"/>
    <property type="evidence" value="ECO:0007669"/>
    <property type="project" value="UniProtKB-SubCell"/>
</dbReference>
<sequence>MKNINLLLPFFFIFFGIQSLFAQENFEKQGSEFTYIFKISSDQALSLYENSPTELDKAFFEQLIDSFPRYETYQKQLPVGHYVKTNAQKNVQRTYYQYVADFETFVFNNSKDLIIQVYEKDGGIIKNAVVLVENKEILFDEKQKAYFKKNANSKGMLTVKHENFTAYYYLERTKNSSFLSRSSKNLAYKYPTKYIWLPIEYVAMLPIDAVKSIKYSYATGKIWTSKFFLIKWFKQFTCWSGIDDYHCESDSDDYEVAYFVFNKPKFKPNDTLKGKAFIWDRKGKALDEVLTLKLYKNNRNAIEVGKIKPSPNGSYSYKLHLHDSLELYLDKSYSLRLEDKDGNKVAQKHFSFEDYELKGIRLDMQVSANEQFNGEELEVTLHAKDENDLRIVDGSMEIQLLTEKSDFQAEDYVFVPDTLWTHQPDLSSSKPTKFNIPSTIFPKANVEYRLLAKLRTSDQEYIQASEQIKYQFEAEKFEHHVLGDSILVEFLQNGKKIASDFSIEAIDHFGNSTEIYKETTPFQFQINALQKAYLFKTNDVEKKVDLNSISTGINARMLRGKDSVFIKVNNPNQLVFHYHIFKENKEIKRGFGSELDFSAAEKHVKDYYLTLNYVWSGKVLERNFVMPINDKNLSLKVNQPKLIYPGQEVEVELEVLNNKKQPVENADVLAYGMTSKFDYTPNRIKNYSTKPKNRKLRNYFKINEIPNQVFEEHLNIERWNTLADLKKLNYYKLVHPAKEIFKQEYELENQPTQFAPFVVDEGDILPVHIIYVNKKPIYFSDMTNVQPYSFSVDHRKVQVQLRTANHLITLDSIAFKVAHKTIFSLDVNHNYPDVSIEKKLSKLEEYERNRLSTYIMPYRVMTNEFAYIQNKERFHLMQTTSVSYSSHSYLGPIHNQELRFVQNKQYELSFNLESNYRYEFGPKHLVQRPFSKSSYPTFLNNQTIPSFYDLALTENRIKALGELSLAKTKQNFKLFDYPNHTSRGNGTLRIEKDKTPSTIFLVNLKDKEDYRIYKGSQSRFANLIPSTYRLIFIYDNEDYNIKEDIEIKPDGTTYLKINNLDILKRDSFSDAISASINEIILGKQISKQEGKEQQRELKEVYDKYETFLGDHFLFEGTVIDFSGLPLPSVSISVSGTDYGTTSDFDGNFQLRVPKESNLVEIQYIGYESQKIAIHTDVYQQIILMPDFVSLSEVVITGYSSNKMRNEAAVYSEMANFTENQDDVGYLPNSLLIQLLQGTLVISAETIENRPNSSFIQLLQGQAAGVRITTSNGQPGGIDFVRIRGVSSISGLSKPLIIINGAAYDGDFSSISADLIQDITVLKDAAARAIYGSRGANGVLLINTTQSDLQTDEEGTDLLPDFAVESSEANSIRTNFNDEAFWRPSLTTNKEGKVNFSITYPDDVTSWDTHFFVATESQQTGQTTQNVKSYRPLVAQLRIPRFLIEGDSVFGIGKVKNYLKDTISIQTQFAINEEIQFSKDKEIFDFGADELSIHAKSLDSLQISYQVIRKDNNYLDGEQLRIPVFPKGMEKAEGEFIRLQQNDTLLLNFNTDLSEVQLQINADFQQILQEELDIVINYLHDCNEQIASRLKAQLLKRKIYQQQERTFEDDKEIKKLIRLLQKNQKSNQLWGWWRNSSVNLWASLNVMEALLMAGDQEFKVKFDMEAMTQKVTDRFFLEDQVSVRLQLLQLLDVLKSDINYLQEIEELLEVESLSVVEKFKLWELYQKHGGEVPILDLMPYQKETALGNWYFEAEEKHIFHPYKNSIQATLIAYRILSKMDLENEDLSKIRDYLIIQRNKDGYANTFESMKVIETLLDEVTEPVDSKIKYQIQINNGAWQNYDVLTISQVLQASNQVRITHTAQFPLYVNYVQTYFDPEPEKRDDLFEVETHFENEFGETIQSNEIKTGNPVSLQIELNVKKQADYFMIEVPIPSGTSYHEKKQFPNETHREYTKDKVYIYVEALDVGTYTYTIKLMPRYKGSYQLNPAKAKLMYFEQFYGNNEMKKLEVVETGDGSE</sequence>
<dbReference type="PANTHER" id="PTHR40094">
    <property type="entry name" value="ALPHA-2-MACROGLOBULIN HOMOLOG"/>
    <property type="match status" value="1"/>
</dbReference>
<dbReference type="Gene3D" id="2.170.130.10">
    <property type="entry name" value="TonB-dependent receptor, plug domain"/>
    <property type="match status" value="1"/>
</dbReference>
<reference evidence="3" key="1">
    <citation type="submission" date="2006-03" db="EMBL/GenBank/DDBJ databases">
        <authorList>
            <person name="Bowman J."/>
            <person name="Ferriera S."/>
            <person name="Johnson J."/>
            <person name="Kravitz S."/>
            <person name="Halpern A."/>
            <person name="Remington K."/>
            <person name="Beeson K."/>
            <person name="Tran B."/>
            <person name="Rogers Y.-H."/>
            <person name="Friedman R."/>
            <person name="Venter J.C."/>
        </authorList>
    </citation>
    <scope>NUCLEOTIDE SEQUENCE [LARGE SCALE GENOMIC DNA]</scope>
    <source>
        <strain evidence="3">ATCC 700755</strain>
    </source>
</reference>
<keyword evidence="1" id="KW-0813">Transport</keyword>
<dbReference type="RefSeq" id="WP_015023339.1">
    <property type="nucleotide sequence ID" value="NC_018721.1"/>
</dbReference>
<comment type="subcellular location">
    <subcellularLocation>
        <location evidence="1">Cell outer membrane</location>
        <topology evidence="1">Multi-pass membrane protein</topology>
    </subcellularLocation>
</comment>
<keyword evidence="1" id="KW-1134">Transmembrane beta strand</keyword>
<name>K4IAS0_PSYTT</name>
<evidence type="ECO:0000259" key="2">
    <source>
        <dbReference type="SMART" id="SM01360"/>
    </source>
</evidence>
<keyword evidence="1" id="KW-0998">Cell outer membrane</keyword>
<proteinExistence type="inferred from homology"/>
<keyword evidence="3" id="KW-0675">Receptor</keyword>
<dbReference type="SUPFAM" id="SSF56935">
    <property type="entry name" value="Porins"/>
    <property type="match status" value="1"/>
</dbReference>
<evidence type="ECO:0000313" key="3">
    <source>
        <dbReference type="EMBL" id="AFU67722.1"/>
    </source>
</evidence>